<keyword evidence="2" id="KW-1185">Reference proteome</keyword>
<organism evidence="1 2">
    <name type="scientific">Subtercola lobariae</name>
    <dbReference type="NCBI Taxonomy" id="1588641"/>
    <lineage>
        <taxon>Bacteria</taxon>
        <taxon>Bacillati</taxon>
        <taxon>Actinomycetota</taxon>
        <taxon>Actinomycetes</taxon>
        <taxon>Micrococcales</taxon>
        <taxon>Microbacteriaceae</taxon>
        <taxon>Subtercola</taxon>
    </lineage>
</organism>
<proteinExistence type="predicted"/>
<dbReference type="EMBL" id="BMGP01000001">
    <property type="protein sequence ID" value="GGF11865.1"/>
    <property type="molecule type" value="Genomic_DNA"/>
</dbReference>
<protein>
    <submittedName>
        <fullName evidence="1">Uncharacterized protein</fullName>
    </submittedName>
</protein>
<name>A0A917EU01_9MICO</name>
<evidence type="ECO:0000313" key="1">
    <source>
        <dbReference type="EMBL" id="GGF11865.1"/>
    </source>
</evidence>
<accession>A0A917EU01</accession>
<dbReference type="Proteomes" id="UP000598775">
    <property type="component" value="Unassembled WGS sequence"/>
</dbReference>
<evidence type="ECO:0000313" key="2">
    <source>
        <dbReference type="Proteomes" id="UP000598775"/>
    </source>
</evidence>
<dbReference type="AlphaFoldDB" id="A0A917EU01"/>
<gene>
    <name evidence="1" type="ORF">GCM10011399_02190</name>
</gene>
<comment type="caution">
    <text evidence="1">The sequence shown here is derived from an EMBL/GenBank/DDBJ whole genome shotgun (WGS) entry which is preliminary data.</text>
</comment>
<sequence>MFTPKYIGTLVVAEGLTATLILVRAPLAPGVLAAEPESPEELAHPVIRRAAAASIAAAAEIRCFIGSPFHKWCCAVW</sequence>
<reference evidence="1 2" key="1">
    <citation type="journal article" date="2014" name="Int. J. Syst. Evol. Microbiol.">
        <title>Complete genome sequence of Corynebacterium casei LMG S-19264T (=DSM 44701T), isolated from a smear-ripened cheese.</title>
        <authorList>
            <consortium name="US DOE Joint Genome Institute (JGI-PGF)"/>
            <person name="Walter F."/>
            <person name="Albersmeier A."/>
            <person name="Kalinowski J."/>
            <person name="Ruckert C."/>
        </authorList>
    </citation>
    <scope>NUCLEOTIDE SEQUENCE [LARGE SCALE GENOMIC DNA]</scope>
    <source>
        <strain evidence="1 2">CGMCC 1.12976</strain>
    </source>
</reference>